<dbReference type="GO" id="GO:0016491">
    <property type="term" value="F:oxidoreductase activity"/>
    <property type="evidence" value="ECO:0007669"/>
    <property type="project" value="InterPro"/>
</dbReference>
<dbReference type="InterPro" id="IPR036291">
    <property type="entry name" value="NAD(P)-bd_dom_sf"/>
</dbReference>
<evidence type="ECO:0000256" key="2">
    <source>
        <dbReference type="ARBA" id="ARBA00023277"/>
    </source>
</evidence>
<dbReference type="RefSeq" id="WP_109707911.1">
    <property type="nucleotide sequence ID" value="NZ_QGDB01000009.1"/>
</dbReference>
<keyword evidence="1" id="KW-0521">NADP</keyword>
<feature type="domain" description="NAD-dependent epimerase/dehydratase" evidence="3">
    <location>
        <begin position="3"/>
        <end position="207"/>
    </location>
</feature>
<dbReference type="EMBL" id="QGDB01000009">
    <property type="protein sequence ID" value="PWL16529.1"/>
    <property type="molecule type" value="Genomic_DNA"/>
</dbReference>
<dbReference type="OrthoDB" id="9801056at2"/>
<reference evidence="4 5" key="1">
    <citation type="submission" date="2018-05" db="EMBL/GenBank/DDBJ databases">
        <title>Comparative genomic sequence analysis between strain HN4 and CCM 8460T (Falsochrobactrum ovis) will provide more evidence to prove that HN4 is a new species of Falsochrobactrum.</title>
        <authorList>
            <person name="Lyu W."/>
            <person name="Sun L."/>
            <person name="Yao L."/>
        </authorList>
    </citation>
    <scope>NUCLEOTIDE SEQUENCE [LARGE SCALE GENOMIC DNA]</scope>
    <source>
        <strain evidence="4 5">HN4</strain>
    </source>
</reference>
<name>A0A316J6Y5_9HYPH</name>
<dbReference type="Pfam" id="PF01370">
    <property type="entry name" value="Epimerase"/>
    <property type="match status" value="1"/>
</dbReference>
<dbReference type="NCBIfam" id="NF043036">
    <property type="entry name" value="ErythonDh"/>
    <property type="match status" value="1"/>
</dbReference>
<dbReference type="SUPFAM" id="SSF51735">
    <property type="entry name" value="NAD(P)-binding Rossmann-fold domains"/>
    <property type="match status" value="1"/>
</dbReference>
<organism evidence="4 5">
    <name type="scientific">Falsochrobactrum shanghaiense</name>
    <dbReference type="NCBI Taxonomy" id="2201899"/>
    <lineage>
        <taxon>Bacteria</taxon>
        <taxon>Pseudomonadati</taxon>
        <taxon>Pseudomonadota</taxon>
        <taxon>Alphaproteobacteria</taxon>
        <taxon>Hyphomicrobiales</taxon>
        <taxon>Brucellaceae</taxon>
        <taxon>Falsochrobactrum</taxon>
    </lineage>
</organism>
<evidence type="ECO:0000259" key="3">
    <source>
        <dbReference type="Pfam" id="PF01370"/>
    </source>
</evidence>
<dbReference type="AlphaFoldDB" id="A0A316J6Y5"/>
<protein>
    <submittedName>
        <fullName evidence="4">NAD-dependent epimerase</fullName>
    </submittedName>
</protein>
<dbReference type="PANTHER" id="PTHR43103:SF3">
    <property type="entry name" value="ADP-L-GLYCERO-D-MANNO-HEPTOSE-6-EPIMERASE"/>
    <property type="match status" value="1"/>
</dbReference>
<keyword evidence="2" id="KW-0119">Carbohydrate metabolism</keyword>
<dbReference type="InterPro" id="IPR050005">
    <property type="entry name" value="DenD"/>
</dbReference>
<dbReference type="CDD" id="cd05238">
    <property type="entry name" value="Gne_like_SDR_e"/>
    <property type="match status" value="1"/>
</dbReference>
<dbReference type="Gene3D" id="3.90.25.10">
    <property type="entry name" value="UDP-galactose 4-epimerase, domain 1"/>
    <property type="match status" value="1"/>
</dbReference>
<evidence type="ECO:0000256" key="1">
    <source>
        <dbReference type="ARBA" id="ARBA00022857"/>
    </source>
</evidence>
<evidence type="ECO:0000313" key="5">
    <source>
        <dbReference type="Proteomes" id="UP000245865"/>
    </source>
</evidence>
<dbReference type="PANTHER" id="PTHR43103">
    <property type="entry name" value="NUCLEOSIDE-DIPHOSPHATE-SUGAR EPIMERASE"/>
    <property type="match status" value="1"/>
</dbReference>
<proteinExistence type="predicted"/>
<comment type="caution">
    <text evidence="4">The sequence shown here is derived from an EMBL/GenBank/DDBJ whole genome shotgun (WGS) entry which is preliminary data.</text>
</comment>
<keyword evidence="5" id="KW-1185">Reference proteome</keyword>
<evidence type="ECO:0000313" key="4">
    <source>
        <dbReference type="EMBL" id="PWL16529.1"/>
    </source>
</evidence>
<sequence>MHITIIGAAGMVGRKLSARLAKDGNLGGKPITKLSLVDVIAAEAPDGFTGEVQSIAANIADPATAETIVAGRPDVIFHLAAIVSGEAELDFDKGYSINLDGARYLFDAIRLANAADGYKPRVVFTSSIAVFGSPLPYPIPDDFHTTPLTSYGTQKAIGELLLADYTRRGFFDGIGIRLPTICIRPGKPNAAASGFFSNILREPLVGQEAVLPVPDTVRHWHASPRSAVGFLIHGATMDLEKVGPRRNLSMPGLSATVAEQIEALRSIAGEDAVKLIRREPNEMIMKMVDGWAPGFEAKRATELGFTADASFEDIIRAHIEDEMGGSL</sequence>
<gene>
    <name evidence="4" type="ORF">DKP76_17250</name>
</gene>
<dbReference type="InterPro" id="IPR001509">
    <property type="entry name" value="Epimerase_deHydtase"/>
</dbReference>
<accession>A0A316J6Y5</accession>
<dbReference type="Proteomes" id="UP000245865">
    <property type="component" value="Unassembled WGS sequence"/>
</dbReference>
<dbReference type="Gene3D" id="3.40.50.720">
    <property type="entry name" value="NAD(P)-binding Rossmann-like Domain"/>
    <property type="match status" value="1"/>
</dbReference>